<dbReference type="PANTHER" id="PTHR47188:SF1">
    <property type="entry name" value="PROTEIN TAR1"/>
    <property type="match status" value="1"/>
</dbReference>
<protein>
    <submittedName>
        <fullName evidence="1">Uncharacterized protein</fullName>
    </submittedName>
</protein>
<dbReference type="OrthoDB" id="1686935at2759"/>
<sequence>MITKNGPIGALDFVAWLDKASAGPIPKSAIRFAHQYRCRPPLEFSLASPRSGIVYHLSGPNRFTRPLTHTQVKLLGPFIKMGQMGSPQASVHSVKMPKHAGGSGHNGALTLSSASSRGLGLGAPLRTLHQTTIRTMEPPDSKAGRFSVRSSLLRESFLGQRTAHVAAIRSFHRIIQSLGATSGVYKRQGRSQRKLMTRAYQEFLVEDQQLQ</sequence>
<organism evidence="1 2">
    <name type="scientific">Capsicum baccatum</name>
    <name type="common">Peruvian pepper</name>
    <dbReference type="NCBI Taxonomy" id="33114"/>
    <lineage>
        <taxon>Eukaryota</taxon>
        <taxon>Viridiplantae</taxon>
        <taxon>Streptophyta</taxon>
        <taxon>Embryophyta</taxon>
        <taxon>Tracheophyta</taxon>
        <taxon>Spermatophyta</taxon>
        <taxon>Magnoliopsida</taxon>
        <taxon>eudicotyledons</taxon>
        <taxon>Gunneridae</taxon>
        <taxon>Pentapetalae</taxon>
        <taxon>asterids</taxon>
        <taxon>lamiids</taxon>
        <taxon>Solanales</taxon>
        <taxon>Solanaceae</taxon>
        <taxon>Solanoideae</taxon>
        <taxon>Capsiceae</taxon>
        <taxon>Capsicum</taxon>
    </lineage>
</organism>
<accession>A0A2G2XAR9</accession>
<dbReference type="AlphaFoldDB" id="A0A2G2XAR9"/>
<dbReference type="STRING" id="33114.A0A2G2XAR9"/>
<reference evidence="2" key="2">
    <citation type="journal article" date="2017" name="J. Anim. Genet.">
        <title>Multiple reference genome sequences of hot pepper reveal the massive evolution of plant disease resistance genes by retroduplication.</title>
        <authorList>
            <person name="Kim S."/>
            <person name="Park J."/>
            <person name="Yeom S.-I."/>
            <person name="Kim Y.-M."/>
            <person name="Seo E."/>
            <person name="Kim K.-T."/>
            <person name="Kim M.-S."/>
            <person name="Lee J.M."/>
            <person name="Cheong K."/>
            <person name="Shin H.-S."/>
            <person name="Kim S.-B."/>
            <person name="Han K."/>
            <person name="Lee J."/>
            <person name="Park M."/>
            <person name="Lee H.-A."/>
            <person name="Lee H.-Y."/>
            <person name="Lee Y."/>
            <person name="Oh S."/>
            <person name="Lee J.H."/>
            <person name="Choi E."/>
            <person name="Choi E."/>
            <person name="Lee S.E."/>
            <person name="Jeon J."/>
            <person name="Kim H."/>
            <person name="Choi G."/>
            <person name="Song H."/>
            <person name="Lee J."/>
            <person name="Lee S.-C."/>
            <person name="Kwon J.-K."/>
            <person name="Lee H.-Y."/>
            <person name="Koo N."/>
            <person name="Hong Y."/>
            <person name="Kim R.W."/>
            <person name="Kang W.-H."/>
            <person name="Huh J.H."/>
            <person name="Kang B.-C."/>
            <person name="Yang T.-J."/>
            <person name="Lee Y.-H."/>
            <person name="Bennetzen J.L."/>
            <person name="Choi D."/>
        </authorList>
    </citation>
    <scope>NUCLEOTIDE SEQUENCE [LARGE SCALE GENOMIC DNA]</scope>
    <source>
        <strain evidence="2">cv. PBC81</strain>
    </source>
</reference>
<dbReference type="EMBL" id="MLFT02000003">
    <property type="protein sequence ID" value="PHT54451.1"/>
    <property type="molecule type" value="Genomic_DNA"/>
</dbReference>
<evidence type="ECO:0000313" key="1">
    <source>
        <dbReference type="EMBL" id="PHT54451.1"/>
    </source>
</evidence>
<dbReference type="InterPro" id="IPR044792">
    <property type="entry name" value="TAR1"/>
</dbReference>
<name>A0A2G2XAR9_CAPBA</name>
<gene>
    <name evidence="1" type="ORF">CQW23_08913</name>
</gene>
<proteinExistence type="predicted"/>
<reference evidence="1 2" key="1">
    <citation type="journal article" date="2017" name="Genome Biol.">
        <title>New reference genome sequences of hot pepper reveal the massive evolution of plant disease-resistance genes by retroduplication.</title>
        <authorList>
            <person name="Kim S."/>
            <person name="Park J."/>
            <person name="Yeom S.I."/>
            <person name="Kim Y.M."/>
            <person name="Seo E."/>
            <person name="Kim K.T."/>
            <person name="Kim M.S."/>
            <person name="Lee J.M."/>
            <person name="Cheong K."/>
            <person name="Shin H.S."/>
            <person name="Kim S.B."/>
            <person name="Han K."/>
            <person name="Lee J."/>
            <person name="Park M."/>
            <person name="Lee H.A."/>
            <person name="Lee H.Y."/>
            <person name="Lee Y."/>
            <person name="Oh S."/>
            <person name="Lee J.H."/>
            <person name="Choi E."/>
            <person name="Choi E."/>
            <person name="Lee S.E."/>
            <person name="Jeon J."/>
            <person name="Kim H."/>
            <person name="Choi G."/>
            <person name="Song H."/>
            <person name="Lee J."/>
            <person name="Lee S.C."/>
            <person name="Kwon J.K."/>
            <person name="Lee H.Y."/>
            <person name="Koo N."/>
            <person name="Hong Y."/>
            <person name="Kim R.W."/>
            <person name="Kang W.H."/>
            <person name="Huh J.H."/>
            <person name="Kang B.C."/>
            <person name="Yang T.J."/>
            <person name="Lee Y.H."/>
            <person name="Bennetzen J.L."/>
            <person name="Choi D."/>
        </authorList>
    </citation>
    <scope>NUCLEOTIDE SEQUENCE [LARGE SCALE GENOMIC DNA]</scope>
    <source>
        <strain evidence="2">cv. PBC81</strain>
    </source>
</reference>
<dbReference type="GO" id="GO:0043457">
    <property type="term" value="P:regulation of cellular respiration"/>
    <property type="evidence" value="ECO:0007669"/>
    <property type="project" value="InterPro"/>
</dbReference>
<comment type="caution">
    <text evidence="1">The sequence shown here is derived from an EMBL/GenBank/DDBJ whole genome shotgun (WGS) entry which is preliminary data.</text>
</comment>
<evidence type="ECO:0000313" key="2">
    <source>
        <dbReference type="Proteomes" id="UP000224567"/>
    </source>
</evidence>
<dbReference type="Proteomes" id="UP000224567">
    <property type="component" value="Unassembled WGS sequence"/>
</dbReference>
<dbReference type="PANTHER" id="PTHR47188">
    <property type="entry name" value="PROTEIN TAR1"/>
    <property type="match status" value="1"/>
</dbReference>
<keyword evidence="2" id="KW-1185">Reference proteome</keyword>